<feature type="transmembrane region" description="Helical" evidence="2">
    <location>
        <begin position="268"/>
        <end position="288"/>
    </location>
</feature>
<comment type="caution">
    <text evidence="3">The sequence shown here is derived from an EMBL/GenBank/DDBJ whole genome shotgun (WGS) entry which is preliminary data.</text>
</comment>
<protein>
    <submittedName>
        <fullName evidence="3">Membrane protein</fullName>
    </submittedName>
</protein>
<sequence length="782" mass="89223">MAEGQDQYQSLLMRLDRLQAQYQAQQRELMAIKRELLEQQAQKMEASSGATASEEKVSPANEAVLEIKEQPKSGPAFSPKQAEAPSSPKLAKKTGEAFSFNWEKFIGENLINKIGIFILVLGVGIGAKYAIDHDLISPLARIIMGYLMGIGLLGFSFKLKAKYENYSAVLLSGGMAIFYFISYIAHSFYDLMPLGFTFFLMVVFTGFTVFAALVFNQQIIALLGMVGAYAVPFLLGNKAGNANVFLGYISLINMGILVLAVKKYWKALYYSAFSFSWLIYSFWMFSGYSANEYFVTALVFLTIFFSLFYLTSISYKLLQKEKFGRADLYLILGNAFLYYSFGYYILAGHAIGDDFLGLFTLLNALLHFCVGYGVYKRKLSDSNLFYLIAGLVLVFITIAIPVQLDGHWVTLLWSGEAALLFWIGRTKSVEIYAKLAFPLIILAVISLLHDWGNDYPSLSLFDQVKSVPFLFNTAFLNSLLFTLAFGWMTYVYQTSRQPVELSEFWNKWWLIAIPAIFLFVLYGTFFLEVNNYWVQKYSNSMLKIPDRETGDLVAVFDAYLLKFRLVWLINYSISFPSVLIGLNLWKLKNKSLEKVNLIFQFLFVSLFILAGTEELTALAEAWRFPDVDSNYAVNFYYLGIRYLSYLILAFGMYMLYLQKQQSDWAEMLRIPYDLLLYITLIWVLSSELLLWIENDDSAMKLGLSILWGSYSLMLIALGIWKKKQHLRWAAMVLFGGTLLKLFFYDIAHLSTISKTITLVALGLLLLVISFLYNKYKNLIGNE</sequence>
<feature type="transmembrane region" description="Helical" evidence="2">
    <location>
        <begin position="504"/>
        <end position="527"/>
    </location>
</feature>
<feature type="coiled-coil region" evidence="1">
    <location>
        <begin position="1"/>
        <end position="42"/>
    </location>
</feature>
<dbReference type="AlphaFoldDB" id="A0AAN5AM05"/>
<dbReference type="Proteomes" id="UP001310022">
    <property type="component" value="Unassembled WGS sequence"/>
</dbReference>
<feature type="transmembrane region" description="Helical" evidence="2">
    <location>
        <begin position="431"/>
        <end position="449"/>
    </location>
</feature>
<feature type="transmembrane region" description="Helical" evidence="2">
    <location>
        <begin position="167"/>
        <end position="185"/>
    </location>
</feature>
<feature type="transmembrane region" description="Helical" evidence="2">
    <location>
        <begin position="565"/>
        <end position="585"/>
    </location>
</feature>
<evidence type="ECO:0000256" key="1">
    <source>
        <dbReference type="SAM" id="Coils"/>
    </source>
</evidence>
<dbReference type="RefSeq" id="WP_338236960.1">
    <property type="nucleotide sequence ID" value="NZ_BQKE01000001.1"/>
</dbReference>
<keyword evidence="1" id="KW-0175">Coiled coil</keyword>
<keyword evidence="2" id="KW-0472">Membrane</keyword>
<feature type="transmembrane region" description="Helical" evidence="2">
    <location>
        <begin position="408"/>
        <end position="424"/>
    </location>
</feature>
<feature type="transmembrane region" description="Helical" evidence="2">
    <location>
        <begin position="219"/>
        <end position="236"/>
    </location>
</feature>
<accession>A0AAN5AM05</accession>
<evidence type="ECO:0000256" key="2">
    <source>
        <dbReference type="SAM" id="Phobius"/>
    </source>
</evidence>
<dbReference type="InterPro" id="IPR019286">
    <property type="entry name" value="DUF2339_TM"/>
</dbReference>
<organism evidence="3 4">
    <name type="scientific">Persicobacter diffluens</name>
    <dbReference type="NCBI Taxonomy" id="981"/>
    <lineage>
        <taxon>Bacteria</taxon>
        <taxon>Pseudomonadati</taxon>
        <taxon>Bacteroidota</taxon>
        <taxon>Cytophagia</taxon>
        <taxon>Cytophagales</taxon>
        <taxon>Persicobacteraceae</taxon>
        <taxon>Persicobacter</taxon>
    </lineage>
</organism>
<feature type="transmembrane region" description="Helical" evidence="2">
    <location>
        <begin position="191"/>
        <end position="212"/>
    </location>
</feature>
<dbReference type="PANTHER" id="PTHR38434:SF1">
    <property type="entry name" value="BLL2549 PROTEIN"/>
    <property type="match status" value="1"/>
</dbReference>
<gene>
    <name evidence="3" type="ORF">PEDI_19600</name>
</gene>
<feature type="transmembrane region" description="Helical" evidence="2">
    <location>
        <begin position="384"/>
        <end position="402"/>
    </location>
</feature>
<reference evidence="3 4" key="1">
    <citation type="submission" date="2021-12" db="EMBL/GenBank/DDBJ databases">
        <title>Genome sequencing of bacteria with rrn-lacking chromosome and rrn-plasmid.</title>
        <authorList>
            <person name="Anda M."/>
            <person name="Iwasaki W."/>
        </authorList>
    </citation>
    <scope>NUCLEOTIDE SEQUENCE [LARGE SCALE GENOMIC DNA]</scope>
    <source>
        <strain evidence="3 4">NBRC 15940</strain>
    </source>
</reference>
<feature type="transmembrane region" description="Helical" evidence="2">
    <location>
        <begin position="358"/>
        <end position="375"/>
    </location>
</feature>
<keyword evidence="2" id="KW-0812">Transmembrane</keyword>
<feature type="transmembrane region" description="Helical" evidence="2">
    <location>
        <begin position="726"/>
        <end position="746"/>
    </location>
</feature>
<feature type="transmembrane region" description="Helical" evidence="2">
    <location>
        <begin position="698"/>
        <end position="719"/>
    </location>
</feature>
<evidence type="ECO:0000313" key="4">
    <source>
        <dbReference type="Proteomes" id="UP001310022"/>
    </source>
</evidence>
<feature type="transmembrane region" description="Helical" evidence="2">
    <location>
        <begin position="469"/>
        <end position="492"/>
    </location>
</feature>
<feature type="transmembrane region" description="Helical" evidence="2">
    <location>
        <begin position="635"/>
        <end position="653"/>
    </location>
</feature>
<keyword evidence="4" id="KW-1185">Reference proteome</keyword>
<proteinExistence type="predicted"/>
<dbReference type="Pfam" id="PF10101">
    <property type="entry name" value="DUF2339"/>
    <property type="match status" value="1"/>
</dbReference>
<feature type="transmembrane region" description="Helical" evidence="2">
    <location>
        <begin position="294"/>
        <end position="315"/>
    </location>
</feature>
<feature type="transmembrane region" description="Helical" evidence="2">
    <location>
        <begin position="327"/>
        <end position="346"/>
    </location>
</feature>
<dbReference type="EMBL" id="BQKE01000001">
    <property type="protein sequence ID" value="GJM61408.1"/>
    <property type="molecule type" value="Genomic_DNA"/>
</dbReference>
<dbReference type="PANTHER" id="PTHR38434">
    <property type="entry name" value="BLL2549 PROTEIN"/>
    <property type="match status" value="1"/>
</dbReference>
<keyword evidence="2" id="KW-1133">Transmembrane helix</keyword>
<feature type="transmembrane region" description="Helical" evidence="2">
    <location>
        <begin position="597"/>
        <end position="615"/>
    </location>
</feature>
<name>A0AAN5AM05_9BACT</name>
<feature type="transmembrane region" description="Helical" evidence="2">
    <location>
        <begin position="135"/>
        <end position="155"/>
    </location>
</feature>
<feature type="transmembrane region" description="Helical" evidence="2">
    <location>
        <begin position="110"/>
        <end position="129"/>
    </location>
</feature>
<feature type="transmembrane region" description="Helical" evidence="2">
    <location>
        <begin position="242"/>
        <end position="261"/>
    </location>
</feature>
<evidence type="ECO:0000313" key="3">
    <source>
        <dbReference type="EMBL" id="GJM61408.1"/>
    </source>
</evidence>
<feature type="transmembrane region" description="Helical" evidence="2">
    <location>
        <begin position="674"/>
        <end position="692"/>
    </location>
</feature>
<feature type="transmembrane region" description="Helical" evidence="2">
    <location>
        <begin position="752"/>
        <end position="772"/>
    </location>
</feature>